<evidence type="ECO:0000256" key="3">
    <source>
        <dbReference type="ARBA" id="ARBA00022801"/>
    </source>
</evidence>
<evidence type="ECO:0000256" key="4">
    <source>
        <dbReference type="ARBA" id="ARBA00022825"/>
    </source>
</evidence>
<dbReference type="Proteomes" id="UP001176021">
    <property type="component" value="Unassembled WGS sequence"/>
</dbReference>
<dbReference type="PROSITE" id="PS51892">
    <property type="entry name" value="SUBTILASE"/>
    <property type="match status" value="1"/>
</dbReference>
<dbReference type="RefSeq" id="WP_301998353.1">
    <property type="nucleotide sequence ID" value="NZ_JAMJEV010000003.1"/>
</dbReference>
<dbReference type="InterPro" id="IPR000209">
    <property type="entry name" value="Peptidase_S8/S53_dom"/>
</dbReference>
<dbReference type="InterPro" id="IPR025965">
    <property type="entry name" value="FlgD/Vpr_Ig-like"/>
</dbReference>
<keyword evidence="9" id="KW-1185">Reference proteome</keyword>
<evidence type="ECO:0000256" key="1">
    <source>
        <dbReference type="ARBA" id="ARBA00011073"/>
    </source>
</evidence>
<proteinExistence type="inferred from homology"/>
<dbReference type="PANTHER" id="PTHR43806:SF11">
    <property type="entry name" value="CEREVISIN-RELATED"/>
    <property type="match status" value="1"/>
</dbReference>
<dbReference type="InterPro" id="IPR003343">
    <property type="entry name" value="Big_2"/>
</dbReference>
<dbReference type="InterPro" id="IPR050131">
    <property type="entry name" value="Peptidase_S8_subtilisin-like"/>
</dbReference>
<dbReference type="InterPro" id="IPR008964">
    <property type="entry name" value="Invasin/intimin_cell_adhesion"/>
</dbReference>
<gene>
    <name evidence="8" type="ORF">M8H41_04315</name>
</gene>
<reference evidence="8" key="1">
    <citation type="submission" date="2022-05" db="EMBL/GenBank/DDBJ databases">
        <title>Expanded diversity of anoxic marine methylotrophy in a Black Sea sulfate reducing microorganism.</title>
        <authorList>
            <person name="Fischer P.Q."/>
            <person name="Stams A.J.M."/>
            <person name="Villanueva L."/>
            <person name="Sousa D.Z."/>
        </authorList>
    </citation>
    <scope>NUCLEOTIDE SEQUENCE</scope>
    <source>
        <strain evidence="8">P130</strain>
    </source>
</reference>
<dbReference type="SUPFAM" id="SSF49373">
    <property type="entry name" value="Invasin/intimin cell-adhesion fragments"/>
    <property type="match status" value="1"/>
</dbReference>
<dbReference type="SMART" id="SM00635">
    <property type="entry name" value="BID_2"/>
    <property type="match status" value="1"/>
</dbReference>
<dbReference type="SUPFAM" id="SSF52743">
    <property type="entry name" value="Subtilisin-like"/>
    <property type="match status" value="1"/>
</dbReference>
<keyword evidence="3 5" id="KW-0378">Hydrolase</keyword>
<evidence type="ECO:0000259" key="7">
    <source>
        <dbReference type="SMART" id="SM00635"/>
    </source>
</evidence>
<feature type="domain" description="BIG2" evidence="7">
    <location>
        <begin position="461"/>
        <end position="537"/>
    </location>
</feature>
<protein>
    <submittedName>
        <fullName evidence="8">S8 family serine peptidase</fullName>
    </submittedName>
</protein>
<keyword evidence="4 5" id="KW-0720">Serine protease</keyword>
<dbReference type="InterPro" id="IPR036852">
    <property type="entry name" value="Peptidase_S8/S53_dom_sf"/>
</dbReference>
<evidence type="ECO:0000256" key="5">
    <source>
        <dbReference type="PROSITE-ProRule" id="PRU01240"/>
    </source>
</evidence>
<evidence type="ECO:0000313" key="9">
    <source>
        <dbReference type="Proteomes" id="UP001176021"/>
    </source>
</evidence>
<keyword evidence="2 5" id="KW-0645">Protease</keyword>
<evidence type="ECO:0000256" key="2">
    <source>
        <dbReference type="ARBA" id="ARBA00022670"/>
    </source>
</evidence>
<evidence type="ECO:0000256" key="6">
    <source>
        <dbReference type="RuleBase" id="RU003355"/>
    </source>
</evidence>
<comment type="caution">
    <text evidence="8">The sequence shown here is derived from an EMBL/GenBank/DDBJ whole genome shotgun (WGS) entry which is preliminary data.</text>
</comment>
<name>A0ABT8QL85_9FIRM</name>
<dbReference type="Pfam" id="PF00082">
    <property type="entry name" value="Peptidase_S8"/>
    <property type="match status" value="1"/>
</dbReference>
<comment type="similarity">
    <text evidence="1 5 6">Belongs to the peptidase S8 family.</text>
</comment>
<dbReference type="PANTHER" id="PTHR43806">
    <property type="entry name" value="PEPTIDASE S8"/>
    <property type="match status" value="1"/>
</dbReference>
<feature type="active site" description="Charge relay system" evidence="5">
    <location>
        <position position="204"/>
    </location>
</feature>
<dbReference type="PRINTS" id="PR00723">
    <property type="entry name" value="SUBTILISIN"/>
</dbReference>
<organism evidence="8 9">
    <name type="scientific">Desulfosporosinus nitroreducens</name>
    <dbReference type="NCBI Taxonomy" id="2018668"/>
    <lineage>
        <taxon>Bacteria</taxon>
        <taxon>Bacillati</taxon>
        <taxon>Bacillota</taxon>
        <taxon>Clostridia</taxon>
        <taxon>Eubacteriales</taxon>
        <taxon>Desulfitobacteriaceae</taxon>
        <taxon>Desulfosporosinus</taxon>
    </lineage>
</organism>
<dbReference type="PROSITE" id="PS00138">
    <property type="entry name" value="SUBTILASE_SER"/>
    <property type="match status" value="1"/>
</dbReference>
<feature type="active site" description="Charge relay system" evidence="5">
    <location>
        <position position="398"/>
    </location>
</feature>
<dbReference type="InterPro" id="IPR015500">
    <property type="entry name" value="Peptidase_S8_subtilisin-rel"/>
</dbReference>
<dbReference type="Gene3D" id="2.60.40.1080">
    <property type="match status" value="1"/>
</dbReference>
<dbReference type="InterPro" id="IPR022398">
    <property type="entry name" value="Peptidase_S8_His-AS"/>
</dbReference>
<dbReference type="Pfam" id="PF02368">
    <property type="entry name" value="Big_2"/>
    <property type="match status" value="1"/>
</dbReference>
<dbReference type="InterPro" id="IPR023827">
    <property type="entry name" value="Peptidase_S8_Asp-AS"/>
</dbReference>
<feature type="active site" description="Charge relay system" evidence="5">
    <location>
        <position position="238"/>
    </location>
</feature>
<sequence length="719" mass="78408">MVWMNRILRGTIKFVLLLLVLYGVIFFSEKAFAATETMPSSVVNVNEQSSFNNPFLSLDKARKERLKISNVLGNDQASLRSNLSSDEKKQKEKEFLGVQGNRYMVKFKEDVSMQQIFEVVNPYKYKVIGDSEHRLFILEIMDVNDFEQSSTGLIEFIEEDKEKKSHDIPSDTYYPNQWALPAINIQKAWDINKGSDSVYVAIIDSGIYRNQPDLASVNIRNGWDYIFEEFCDWDSTGHGTNVTGIIGAQTNNAKGIAGVNWNVAIVPLRVISSDGYGYTSDTIAAIYDAADLGCDVINLSLGSPDYSSTESLAVSYAISKGSIVVASAGNDGATAYNYPASYDGVISVGSVDSNLNYSSFSQYNNKVAVTAPGRNIFTTADWLNQEFGNDYAYVSGTSFSAPYVSGIAALMSACKPSITATEFKDKLKLTCTDLGNPGFDNHYGYGLINAEKMLQMVSITQVQSVSLNKNSTTLNVGNTETLTAMVYPANATNQTIFWSSNNTSIATVNNGKVTAVAPGTAVITVTTEDGNKTVNCTITVNKFVQEEKAAVDILDTVQLTINISGSGMYNLIIKDIDGTIVNEQRNLQGQPGPNDITWDGKDNNGTPLPDGKYQLTLTTVKNGQEHSIYDWTFQKQAKVINATAEINRLSGVVQSVSVHLTPTADGKVDISVKNGNVSTAILANQAIYAGQPFDYTISKDLFDFSSVDLSKVSIELIAQ</sequence>
<dbReference type="PROSITE" id="PS00136">
    <property type="entry name" value="SUBTILASE_ASP"/>
    <property type="match status" value="1"/>
</dbReference>
<dbReference type="EMBL" id="JAMJEV010000003">
    <property type="protein sequence ID" value="MDO0822084.1"/>
    <property type="molecule type" value="Genomic_DNA"/>
</dbReference>
<dbReference type="Gene3D" id="2.60.40.4070">
    <property type="match status" value="1"/>
</dbReference>
<dbReference type="Pfam" id="PF13860">
    <property type="entry name" value="FlgD_ig"/>
    <property type="match status" value="1"/>
</dbReference>
<accession>A0ABT8QL85</accession>
<dbReference type="Gene3D" id="3.40.50.200">
    <property type="entry name" value="Peptidase S8/S53 domain"/>
    <property type="match status" value="1"/>
</dbReference>
<dbReference type="PROSITE" id="PS00137">
    <property type="entry name" value="SUBTILASE_HIS"/>
    <property type="match status" value="1"/>
</dbReference>
<dbReference type="InterPro" id="IPR023828">
    <property type="entry name" value="Peptidase_S8_Ser-AS"/>
</dbReference>
<evidence type="ECO:0000313" key="8">
    <source>
        <dbReference type="EMBL" id="MDO0822084.1"/>
    </source>
</evidence>